<name>A0ABN8YRU8_RANTA</name>
<dbReference type="Proteomes" id="UP001176941">
    <property type="component" value="Chromosome 20"/>
</dbReference>
<evidence type="ECO:0000313" key="3">
    <source>
        <dbReference type="Proteomes" id="UP001176941"/>
    </source>
</evidence>
<gene>
    <name evidence="2" type="ORF">MRATA1EN1_LOCUS11396</name>
</gene>
<evidence type="ECO:0000313" key="2">
    <source>
        <dbReference type="EMBL" id="CAI9162434.1"/>
    </source>
</evidence>
<accession>A0ABN8YRU8</accession>
<feature type="region of interest" description="Disordered" evidence="1">
    <location>
        <begin position="33"/>
        <end position="83"/>
    </location>
</feature>
<keyword evidence="3" id="KW-1185">Reference proteome</keyword>
<protein>
    <submittedName>
        <fullName evidence="2">Uncharacterized protein</fullName>
    </submittedName>
</protein>
<evidence type="ECO:0000256" key="1">
    <source>
        <dbReference type="SAM" id="MobiDB-lite"/>
    </source>
</evidence>
<feature type="compositionally biased region" description="Low complexity" evidence="1">
    <location>
        <begin position="61"/>
        <end position="70"/>
    </location>
</feature>
<organism evidence="2 3">
    <name type="scientific">Rangifer tarandus platyrhynchus</name>
    <name type="common">Svalbard reindeer</name>
    <dbReference type="NCBI Taxonomy" id="3082113"/>
    <lineage>
        <taxon>Eukaryota</taxon>
        <taxon>Metazoa</taxon>
        <taxon>Chordata</taxon>
        <taxon>Craniata</taxon>
        <taxon>Vertebrata</taxon>
        <taxon>Euteleostomi</taxon>
        <taxon>Mammalia</taxon>
        <taxon>Eutheria</taxon>
        <taxon>Laurasiatheria</taxon>
        <taxon>Artiodactyla</taxon>
        <taxon>Ruminantia</taxon>
        <taxon>Pecora</taxon>
        <taxon>Cervidae</taxon>
        <taxon>Odocoileinae</taxon>
        <taxon>Rangifer</taxon>
    </lineage>
</organism>
<proteinExistence type="predicted"/>
<dbReference type="EMBL" id="OX459956">
    <property type="protein sequence ID" value="CAI9162434.1"/>
    <property type="molecule type" value="Genomic_DNA"/>
</dbReference>
<sequence length="208" mass="22711">MVVPLPTPTQRQMWSRKKRRFFSDGLGCGTSVRDAARRGRDPAPGTAVAACRRDSSRSPRGRSGPARSSRLFLGRHRMRSTRQPARAAVQPEADRVRFPEPSQSAGAVPVHRGVRSCQAGPEALQPSWWSGAMRRGGRLQGRMRGVHTSLGTSLGNRIVPQLEHIHSHCKQAENCLLEAVPKLSPVPPGIQGARGSALSSFLLRQSLY</sequence>
<reference evidence="2" key="1">
    <citation type="submission" date="2023-04" db="EMBL/GenBank/DDBJ databases">
        <authorList>
            <consortium name="ELIXIR-Norway"/>
        </authorList>
    </citation>
    <scope>NUCLEOTIDE SEQUENCE [LARGE SCALE GENOMIC DNA]</scope>
</reference>